<accession>A0ABN2T8E6</accession>
<evidence type="ECO:0000313" key="2">
    <source>
        <dbReference type="Proteomes" id="UP001501585"/>
    </source>
</evidence>
<organism evidence="1 2">
    <name type="scientific">Nocardiopsis rhodophaea</name>
    <dbReference type="NCBI Taxonomy" id="280238"/>
    <lineage>
        <taxon>Bacteria</taxon>
        <taxon>Bacillati</taxon>
        <taxon>Actinomycetota</taxon>
        <taxon>Actinomycetes</taxon>
        <taxon>Streptosporangiales</taxon>
        <taxon>Nocardiopsidaceae</taxon>
        <taxon>Nocardiopsis</taxon>
    </lineage>
</organism>
<gene>
    <name evidence="1" type="ORF">GCM10009799_31010</name>
</gene>
<sequence length="59" mass="5999">MSISSLLALLFPHLVALRIDNAFRGDLSIRVTVATTALAAACPSAQSRRGGCTAATAAV</sequence>
<evidence type="ECO:0000313" key="1">
    <source>
        <dbReference type="EMBL" id="GAA2001578.1"/>
    </source>
</evidence>
<comment type="caution">
    <text evidence="1">The sequence shown here is derived from an EMBL/GenBank/DDBJ whole genome shotgun (WGS) entry which is preliminary data.</text>
</comment>
<protein>
    <submittedName>
        <fullName evidence="1">Uncharacterized protein</fullName>
    </submittedName>
</protein>
<keyword evidence="2" id="KW-1185">Reference proteome</keyword>
<dbReference type="Proteomes" id="UP001501585">
    <property type="component" value="Unassembled WGS sequence"/>
</dbReference>
<proteinExistence type="predicted"/>
<reference evidence="1 2" key="1">
    <citation type="journal article" date="2019" name="Int. J. Syst. Evol. Microbiol.">
        <title>The Global Catalogue of Microorganisms (GCM) 10K type strain sequencing project: providing services to taxonomists for standard genome sequencing and annotation.</title>
        <authorList>
            <consortium name="The Broad Institute Genomics Platform"/>
            <consortium name="The Broad Institute Genome Sequencing Center for Infectious Disease"/>
            <person name="Wu L."/>
            <person name="Ma J."/>
        </authorList>
    </citation>
    <scope>NUCLEOTIDE SEQUENCE [LARGE SCALE GENOMIC DNA]</scope>
    <source>
        <strain evidence="1 2">JCM 15313</strain>
    </source>
</reference>
<name>A0ABN2T8E6_9ACTN</name>
<dbReference type="EMBL" id="BAAAPC010000012">
    <property type="protein sequence ID" value="GAA2001578.1"/>
    <property type="molecule type" value="Genomic_DNA"/>
</dbReference>